<feature type="compositionally biased region" description="Basic and acidic residues" evidence="1">
    <location>
        <begin position="579"/>
        <end position="612"/>
    </location>
</feature>
<feature type="compositionally biased region" description="Basic and acidic residues" evidence="1">
    <location>
        <begin position="522"/>
        <end position="536"/>
    </location>
</feature>
<evidence type="ECO:0000313" key="2">
    <source>
        <dbReference type="EMBL" id="GAX28659.1"/>
    </source>
</evidence>
<dbReference type="OrthoDB" id="49401at2759"/>
<feature type="compositionally biased region" description="Acidic residues" evidence="1">
    <location>
        <begin position="503"/>
        <end position="521"/>
    </location>
</feature>
<comment type="caution">
    <text evidence="2">The sequence shown here is derived from an EMBL/GenBank/DDBJ whole genome shotgun (WGS) entry which is preliminary data.</text>
</comment>
<accession>A0A1Z5KQU7</accession>
<proteinExistence type="predicted"/>
<reference evidence="2 3" key="1">
    <citation type="journal article" date="2015" name="Plant Cell">
        <title>Oil accumulation by the oleaginous diatom Fistulifera solaris as revealed by the genome and transcriptome.</title>
        <authorList>
            <person name="Tanaka T."/>
            <person name="Maeda Y."/>
            <person name="Veluchamy A."/>
            <person name="Tanaka M."/>
            <person name="Abida H."/>
            <person name="Marechal E."/>
            <person name="Bowler C."/>
            <person name="Muto M."/>
            <person name="Sunaga Y."/>
            <person name="Tanaka M."/>
            <person name="Yoshino T."/>
            <person name="Taniguchi T."/>
            <person name="Fukuda Y."/>
            <person name="Nemoto M."/>
            <person name="Matsumoto M."/>
            <person name="Wong P.S."/>
            <person name="Aburatani S."/>
            <person name="Fujibuchi W."/>
        </authorList>
    </citation>
    <scope>NUCLEOTIDE SEQUENCE [LARGE SCALE GENOMIC DNA]</scope>
    <source>
        <strain evidence="2 3">JPCC DA0580</strain>
    </source>
</reference>
<gene>
    <name evidence="2" type="ORF">FisN_1Hh547</name>
</gene>
<evidence type="ECO:0000313" key="3">
    <source>
        <dbReference type="Proteomes" id="UP000198406"/>
    </source>
</evidence>
<organism evidence="2 3">
    <name type="scientific">Fistulifera solaris</name>
    <name type="common">Oleaginous diatom</name>
    <dbReference type="NCBI Taxonomy" id="1519565"/>
    <lineage>
        <taxon>Eukaryota</taxon>
        <taxon>Sar</taxon>
        <taxon>Stramenopiles</taxon>
        <taxon>Ochrophyta</taxon>
        <taxon>Bacillariophyta</taxon>
        <taxon>Bacillariophyceae</taxon>
        <taxon>Bacillariophycidae</taxon>
        <taxon>Naviculales</taxon>
        <taxon>Naviculaceae</taxon>
        <taxon>Fistulifera</taxon>
    </lineage>
</organism>
<sequence length="645" mass="69508">MNNRGQVPTQGGDQSALSLLVNAADGHDNARLQRELNSLQGRSFADTLRLRGLGVDGGGLGIEEQLLMAQQQHQQSQFGNQALLAHLRDQNLLAQLGHSQQQLASLLGLGGGGGGGNGNSPAGHDIRSLLAAQMRQQQQQQQMQQQLTNADLLALSRSGIPGLSGILGGGGLPGGGMSGLPTDLEGLQRLEELERRQLLLNASAQHGGRIPSPMVNPAAPEQARSQPQASRAARQPEPMLRADAPASTALPGRKKDKEPAAAEARDMGTSATSKSEVEKSPGSVIVPCRARGMPMDHNFKTAYFVIPENVKHGEELICSYFACRNAGIKFRFCSHCKVPVAKRNFRKRHKHGGEIVAGEDSGDEDEPKEITKGIPEQITANHEEFGEGDAVSSQSADSDHAHDVPDVGNKAIEDAKGLVRLSMRNFEESKNAQVHDLVKKDMHVSPERKRRWLSLLTKRPFTKDGDSMSNWLMEVLAVSDLETPLKPGSLDISTGNVVKDNDGAPDDDDFASSGDSDDESSKEDLAPVAVEKKRSADLITKNTEPVDGEKPKATGGSFAEWKERKKQKKQALVESSSNQEKDVKQDADDLGEKGSKPDDNAVEGDKQEEKLPEAPQTEKVAEPDEKMEVDVSNETEPEKGEASEI</sequence>
<dbReference type="AlphaFoldDB" id="A0A1Z5KQU7"/>
<protein>
    <submittedName>
        <fullName evidence="2">Uncharacterized protein</fullName>
    </submittedName>
</protein>
<feature type="compositionally biased region" description="Basic and acidic residues" evidence="1">
    <location>
        <begin position="619"/>
        <end position="629"/>
    </location>
</feature>
<feature type="compositionally biased region" description="Basic and acidic residues" evidence="1">
    <location>
        <begin position="253"/>
        <end position="266"/>
    </location>
</feature>
<feature type="compositionally biased region" description="Low complexity" evidence="1">
    <location>
        <begin position="221"/>
        <end position="238"/>
    </location>
</feature>
<feature type="region of interest" description="Disordered" evidence="1">
    <location>
        <begin position="203"/>
        <end position="280"/>
    </location>
</feature>
<feature type="region of interest" description="Disordered" evidence="1">
    <location>
        <begin position="386"/>
        <end position="409"/>
    </location>
</feature>
<dbReference type="EMBL" id="BDSP01000277">
    <property type="protein sequence ID" value="GAX28659.1"/>
    <property type="molecule type" value="Genomic_DNA"/>
</dbReference>
<name>A0A1Z5KQU7_FISSO</name>
<keyword evidence="3" id="KW-1185">Reference proteome</keyword>
<feature type="compositionally biased region" description="Basic and acidic residues" evidence="1">
    <location>
        <begin position="636"/>
        <end position="645"/>
    </location>
</feature>
<feature type="region of interest" description="Disordered" evidence="1">
    <location>
        <begin position="484"/>
        <end position="645"/>
    </location>
</feature>
<evidence type="ECO:0000256" key="1">
    <source>
        <dbReference type="SAM" id="MobiDB-lite"/>
    </source>
</evidence>
<dbReference type="Proteomes" id="UP000198406">
    <property type="component" value="Unassembled WGS sequence"/>
</dbReference>
<dbReference type="InParanoid" id="A0A1Z5KQU7"/>
<feature type="compositionally biased region" description="Basic and acidic residues" evidence="1">
    <location>
        <begin position="397"/>
        <end position="409"/>
    </location>
</feature>